<gene>
    <name evidence="2" type="ORF">SAMN04488003_1702</name>
</gene>
<evidence type="ECO:0000313" key="2">
    <source>
        <dbReference type="EMBL" id="SEN91550.1"/>
    </source>
</evidence>
<evidence type="ECO:0000256" key="1">
    <source>
        <dbReference type="SAM" id="Phobius"/>
    </source>
</evidence>
<dbReference type="AlphaFoldDB" id="A0A1H8KF11"/>
<keyword evidence="3" id="KW-1185">Reference proteome</keyword>
<organism evidence="2 3">
    <name type="scientific">Loktanella fryxellensis</name>
    <dbReference type="NCBI Taxonomy" id="245187"/>
    <lineage>
        <taxon>Bacteria</taxon>
        <taxon>Pseudomonadati</taxon>
        <taxon>Pseudomonadota</taxon>
        <taxon>Alphaproteobacteria</taxon>
        <taxon>Rhodobacterales</taxon>
        <taxon>Roseobacteraceae</taxon>
        <taxon>Loktanella</taxon>
    </lineage>
</organism>
<feature type="transmembrane region" description="Helical" evidence="1">
    <location>
        <begin position="114"/>
        <end position="137"/>
    </location>
</feature>
<feature type="transmembrane region" description="Helical" evidence="1">
    <location>
        <begin position="29"/>
        <end position="47"/>
    </location>
</feature>
<feature type="transmembrane region" description="Helical" evidence="1">
    <location>
        <begin position="67"/>
        <end position="88"/>
    </location>
</feature>
<protein>
    <recommendedName>
        <fullName evidence="4">Cytochrome b561 bacterial/Ni-hydrogenase domain-containing protein</fullName>
    </recommendedName>
</protein>
<dbReference type="EMBL" id="FOCI01000070">
    <property type="protein sequence ID" value="SEN91550.1"/>
    <property type="molecule type" value="Genomic_DNA"/>
</dbReference>
<dbReference type="OrthoDB" id="7280471at2"/>
<evidence type="ECO:0008006" key="4">
    <source>
        <dbReference type="Google" id="ProtNLM"/>
    </source>
</evidence>
<sequence length="160" mass="17857">MTEFYIILAVLLAFTLNHSNRILRALGTLTAALALMMIAWSILLANLDGTFAAIPIGAGWAERIKPFVLNAQAAIATFAALFLFWATWSQTARRNVEVLPMRNTEKVFGRVSRYAHWVIGIFILILIPMGLFTSVLGPDHPERAVFMATHQKRIRPVVPL</sequence>
<keyword evidence="1" id="KW-0472">Membrane</keyword>
<proteinExistence type="predicted"/>
<keyword evidence="1" id="KW-0812">Transmembrane</keyword>
<dbReference type="RefSeq" id="WP_089906014.1">
    <property type="nucleotide sequence ID" value="NZ_FOCI01000070.1"/>
</dbReference>
<reference evidence="2 3" key="1">
    <citation type="submission" date="2016-10" db="EMBL/GenBank/DDBJ databases">
        <authorList>
            <person name="de Groot N.N."/>
        </authorList>
    </citation>
    <scope>NUCLEOTIDE SEQUENCE [LARGE SCALE GENOMIC DNA]</scope>
    <source>
        <strain evidence="2 3">DSM 16213</strain>
    </source>
</reference>
<dbReference type="Proteomes" id="UP000199585">
    <property type="component" value="Unassembled WGS sequence"/>
</dbReference>
<keyword evidence="1" id="KW-1133">Transmembrane helix</keyword>
<name>A0A1H8KF11_9RHOB</name>
<evidence type="ECO:0000313" key="3">
    <source>
        <dbReference type="Proteomes" id="UP000199585"/>
    </source>
</evidence>
<accession>A0A1H8KF11</accession>